<dbReference type="InterPro" id="IPR057230">
    <property type="entry name" value="DUF7908"/>
</dbReference>
<dbReference type="RefSeq" id="XP_007741771.1">
    <property type="nucleotide sequence ID" value="XM_007743581.1"/>
</dbReference>
<accession>W9WZ20</accession>
<dbReference type="eggNOG" id="ENOG502SEXN">
    <property type="taxonomic scope" value="Eukaryota"/>
</dbReference>
<dbReference type="GeneID" id="19187698"/>
<gene>
    <name evidence="4" type="ORF">A1O5_02968</name>
</gene>
<evidence type="ECO:0000259" key="3">
    <source>
        <dbReference type="Pfam" id="PF25485"/>
    </source>
</evidence>
<dbReference type="EMBL" id="AMGX01000004">
    <property type="protein sequence ID" value="EXJ73208.1"/>
    <property type="molecule type" value="Genomic_DNA"/>
</dbReference>
<evidence type="ECO:0000256" key="2">
    <source>
        <dbReference type="SAM" id="SignalP"/>
    </source>
</evidence>
<feature type="region of interest" description="Disordered" evidence="1">
    <location>
        <begin position="873"/>
        <end position="907"/>
    </location>
</feature>
<feature type="region of interest" description="Disordered" evidence="1">
    <location>
        <begin position="422"/>
        <end position="554"/>
    </location>
</feature>
<name>W9WZ20_9EURO</name>
<dbReference type="HOGENOM" id="CLU_005932_0_0_1"/>
<dbReference type="Proteomes" id="UP000019471">
    <property type="component" value="Unassembled WGS sequence"/>
</dbReference>
<keyword evidence="5" id="KW-1185">Reference proteome</keyword>
<feature type="compositionally biased region" description="Polar residues" evidence="1">
    <location>
        <begin position="422"/>
        <end position="438"/>
    </location>
</feature>
<feature type="region of interest" description="Disordered" evidence="1">
    <location>
        <begin position="189"/>
        <end position="292"/>
    </location>
</feature>
<evidence type="ECO:0000313" key="5">
    <source>
        <dbReference type="Proteomes" id="UP000019471"/>
    </source>
</evidence>
<feature type="chain" id="PRO_5004931635" description="DUF7908 domain-containing protein" evidence="2">
    <location>
        <begin position="22"/>
        <end position="947"/>
    </location>
</feature>
<protein>
    <recommendedName>
        <fullName evidence="3">DUF7908 domain-containing protein</fullName>
    </recommendedName>
</protein>
<comment type="caution">
    <text evidence="4">The sequence shown here is derived from an EMBL/GenBank/DDBJ whole genome shotgun (WGS) entry which is preliminary data.</text>
</comment>
<sequence length="947" mass="96605">MNSRILIGIAFALRLFVSVSCYGTTISVGISYCPATYTSSSTSSGSSTTPTIIPGEPVYLTFALGGFTEYLTGNGMITNDAQQAAPFAVTPFGQLMSAGNYVSTSGDVSSQPFAASPETPVMKRLPRIFTLFSISENDMLVWKNDAFVGGQAIFCVSGSTLVIVFNGVLPQGCISVQIGVIPTGNVNPSSTSSATALSQSSTITTSAMSTSMQPPPSSSVSTSGTVDSMSTTASFSESSVSTSGTSMSSPSPTDITSSSYMPESSSSPVLSSTTLSAYPAPTTTGTPNCYDRSPFDGTVNNDYLILCDTDLPGFDLDVVPATDIAECIDACSSHVPGSQGPCVAVEFDILANTNPCHLKFDIGTVNRGANSFAQAAIVVNRPYSPNIVFSDTGVSSSQTSETKSSTFVSGISTTTNVVSTLTASSSIPSVGPNTSTYVSPTSSMQQNPPSTTPSSSPSSMSSTAAGTSSQASPSSGPTSSSGPNSASTGQQQSSTMTTLRSSLSSSSSLTPVGSSPGPRSPTSSLMSVSGSSVSTAQPASSGPATASQPTSQSSLSLRSTLLVTSSRSPIASTTVPLTSTTAASYCSATPTTTSLCSTYNHQALNVNSDGYCYEVECATSLQGTVLTGNSTTATSLKNCVGYCTNYNVALPFGCIGVSYLGSSSGSGPNCLLLSSVTGTVSDANVDSARLLYGGYPSITDPIFTLTSTTTPFPVSSLSSPFATASSITTSTTSYVPTSCAAAPTGSASACPGNSPTCYSYNFLGNNADFEIECATAFTGSMSQPLLTFDLTDCINQCQYANALRVNSCLGVTFMVTDVSQGSINNCFPYSTLTCATRGNATFNSARMLYAGYPQMTDYNDPSFVCAGSGGTTATTAPTSSSSARASTTTSVTQAATTASTSSTTDLSQATSTNFPLAYPQDPVCNSNLMSTYEGRRKIRAFRPSVGD</sequence>
<reference evidence="4 5" key="1">
    <citation type="submission" date="2013-03" db="EMBL/GenBank/DDBJ databases">
        <title>The Genome Sequence of Cladophialophora psammophila CBS 110553.</title>
        <authorList>
            <consortium name="The Broad Institute Genomics Platform"/>
            <person name="Cuomo C."/>
            <person name="de Hoog S."/>
            <person name="Gorbushina A."/>
            <person name="Walker B."/>
            <person name="Young S.K."/>
            <person name="Zeng Q."/>
            <person name="Gargeya S."/>
            <person name="Fitzgerald M."/>
            <person name="Haas B."/>
            <person name="Abouelleil A."/>
            <person name="Allen A.W."/>
            <person name="Alvarado L."/>
            <person name="Arachchi H.M."/>
            <person name="Berlin A.M."/>
            <person name="Chapman S.B."/>
            <person name="Gainer-Dewar J."/>
            <person name="Goldberg J."/>
            <person name="Griggs A."/>
            <person name="Gujja S."/>
            <person name="Hansen M."/>
            <person name="Howarth C."/>
            <person name="Imamovic A."/>
            <person name="Ireland A."/>
            <person name="Larimer J."/>
            <person name="McCowan C."/>
            <person name="Murphy C."/>
            <person name="Pearson M."/>
            <person name="Poon T.W."/>
            <person name="Priest M."/>
            <person name="Roberts A."/>
            <person name="Saif S."/>
            <person name="Shea T."/>
            <person name="Sisk P."/>
            <person name="Sykes S."/>
            <person name="Wortman J."/>
            <person name="Nusbaum C."/>
            <person name="Birren B."/>
        </authorList>
    </citation>
    <scope>NUCLEOTIDE SEQUENCE [LARGE SCALE GENOMIC DNA]</scope>
    <source>
        <strain evidence="4 5">CBS 110553</strain>
    </source>
</reference>
<feature type="compositionally biased region" description="Low complexity" evidence="1">
    <location>
        <begin position="189"/>
        <end position="276"/>
    </location>
</feature>
<evidence type="ECO:0000256" key="1">
    <source>
        <dbReference type="SAM" id="MobiDB-lite"/>
    </source>
</evidence>
<evidence type="ECO:0000313" key="4">
    <source>
        <dbReference type="EMBL" id="EXJ73208.1"/>
    </source>
</evidence>
<dbReference type="OrthoDB" id="3563678at2759"/>
<proteinExistence type="predicted"/>
<feature type="compositionally biased region" description="Low complexity" evidence="1">
    <location>
        <begin position="543"/>
        <end position="554"/>
    </location>
</feature>
<feature type="domain" description="DUF7908" evidence="3">
    <location>
        <begin position="67"/>
        <end position="182"/>
    </location>
</feature>
<feature type="signal peptide" evidence="2">
    <location>
        <begin position="1"/>
        <end position="21"/>
    </location>
</feature>
<feature type="compositionally biased region" description="Low complexity" evidence="1">
    <location>
        <begin position="439"/>
        <end position="534"/>
    </location>
</feature>
<keyword evidence="2" id="KW-0732">Signal</keyword>
<organism evidence="4 5">
    <name type="scientific">Cladophialophora psammophila CBS 110553</name>
    <dbReference type="NCBI Taxonomy" id="1182543"/>
    <lineage>
        <taxon>Eukaryota</taxon>
        <taxon>Fungi</taxon>
        <taxon>Dikarya</taxon>
        <taxon>Ascomycota</taxon>
        <taxon>Pezizomycotina</taxon>
        <taxon>Eurotiomycetes</taxon>
        <taxon>Chaetothyriomycetidae</taxon>
        <taxon>Chaetothyriales</taxon>
        <taxon>Herpotrichiellaceae</taxon>
        <taxon>Cladophialophora</taxon>
    </lineage>
</organism>
<dbReference type="AlphaFoldDB" id="W9WZ20"/>
<dbReference type="Pfam" id="PF25485">
    <property type="entry name" value="DUF7908"/>
    <property type="match status" value="1"/>
</dbReference>